<keyword evidence="3" id="KW-1185">Reference proteome</keyword>
<gene>
    <name evidence="2" type="ordered locus">CA_C1505</name>
</gene>
<evidence type="ECO:0008006" key="4">
    <source>
        <dbReference type="Google" id="ProtNLM"/>
    </source>
</evidence>
<dbReference type="HOGENOM" id="CLU_1136478_0_0_9"/>
<dbReference type="RefSeq" id="WP_010964813.1">
    <property type="nucleotide sequence ID" value="NC_003030.1"/>
</dbReference>
<feature type="chain" id="PRO_5039262909" description="PepSY domain-containing protein" evidence="1">
    <location>
        <begin position="20"/>
        <end position="244"/>
    </location>
</feature>
<dbReference type="STRING" id="272562.CA_C1505"/>
<dbReference type="KEGG" id="cac:CA_C1505"/>
<keyword evidence="1" id="KW-0732">Signal</keyword>
<dbReference type="EMBL" id="AE001437">
    <property type="protein sequence ID" value="AAK79472.1"/>
    <property type="molecule type" value="Genomic_DNA"/>
</dbReference>
<reference evidence="2 3" key="1">
    <citation type="journal article" date="2001" name="J. Bacteriol.">
        <title>Genome sequence and comparative analysis of the solvent-producing bacterium Clostridium acetobutylicum.</title>
        <authorList>
            <person name="Nolling J."/>
            <person name="Breton G."/>
            <person name="Omelchenko M.V."/>
            <person name="Makarova K.S."/>
            <person name="Zeng Q."/>
            <person name="Gibson R."/>
            <person name="Lee H.M."/>
            <person name="Dubois J."/>
            <person name="Qiu D."/>
            <person name="Hitti J."/>
            <person name="Wolf Y.I."/>
            <person name="Tatusov R.L."/>
            <person name="Sabathe F."/>
            <person name="Doucette-Stamm L."/>
            <person name="Soucaille P."/>
            <person name="Daly M.J."/>
            <person name="Bennett G.N."/>
            <person name="Koonin E.V."/>
            <person name="Smith D.R."/>
        </authorList>
    </citation>
    <scope>NUCLEOTIDE SEQUENCE [LARGE SCALE GENOMIC DNA]</scope>
    <source>
        <strain evidence="3">ATCC 824 / DSM 792 / JCM 1419 / LMG 5710 / VKM B-1787</strain>
    </source>
</reference>
<dbReference type="Proteomes" id="UP000000814">
    <property type="component" value="Chromosome"/>
</dbReference>
<feature type="signal peptide" evidence="1">
    <location>
        <begin position="1"/>
        <end position="19"/>
    </location>
</feature>
<protein>
    <recommendedName>
        <fullName evidence="4">PepSY domain-containing protein</fullName>
    </recommendedName>
</protein>
<evidence type="ECO:0000313" key="3">
    <source>
        <dbReference type="Proteomes" id="UP000000814"/>
    </source>
</evidence>
<dbReference type="OrthoDB" id="1913341at2"/>
<proteinExistence type="predicted"/>
<sequence length="244" mass="27179">MSIKRISMFLLAAVVVGSASLSIYENKNSGAGTKNVVVTAQSNNINKNNTISDEKAVQMAIKAMKDYMGVDAASRFSGTEIHRTEANEYKQIEDAAEDTIKKYPSYEKKVEYAKKQLEWVKHSDYYIYVNFMSNDGTYFVAIDENTGEVVNVTLISREDTSGTYKVDDGKVKSAALSYLKKIGKDSCVDLNSISIDNGNGPLTTVTFNIKNKTGNSKRDVIVLEASLKNYNIIHYQDYSNSYNK</sequence>
<name>Q97IY2_CLOAB</name>
<evidence type="ECO:0000256" key="1">
    <source>
        <dbReference type="SAM" id="SignalP"/>
    </source>
</evidence>
<dbReference type="AlphaFoldDB" id="Q97IY2"/>
<accession>Q97IY2</accession>
<dbReference type="eggNOG" id="ENOG5033TBD">
    <property type="taxonomic scope" value="Bacteria"/>
</dbReference>
<evidence type="ECO:0000313" key="2">
    <source>
        <dbReference type="EMBL" id="AAK79472.1"/>
    </source>
</evidence>
<dbReference type="GeneID" id="44998003"/>
<dbReference type="PATRIC" id="fig|272562.8.peg.1707"/>
<organism evidence="2 3">
    <name type="scientific">Clostridium acetobutylicum (strain ATCC 824 / DSM 792 / JCM 1419 / IAM 19013 / LMG 5710 / NBRC 13948 / NRRL B-527 / VKM B-1787 / 2291 / W)</name>
    <dbReference type="NCBI Taxonomy" id="272562"/>
    <lineage>
        <taxon>Bacteria</taxon>
        <taxon>Bacillati</taxon>
        <taxon>Bacillota</taxon>
        <taxon>Clostridia</taxon>
        <taxon>Eubacteriales</taxon>
        <taxon>Clostridiaceae</taxon>
        <taxon>Clostridium</taxon>
    </lineage>
</organism>
<dbReference type="PIR" id="E97085">
    <property type="entry name" value="E97085"/>
</dbReference>